<dbReference type="Gene3D" id="1.10.3230.30">
    <property type="entry name" value="Phage gp6-like head-tail connector protein"/>
    <property type="match status" value="1"/>
</dbReference>
<dbReference type="InterPro" id="IPR021146">
    <property type="entry name" value="Phage_gp6-like_head-tail"/>
</dbReference>
<evidence type="ECO:0000313" key="1">
    <source>
        <dbReference type="EMBL" id="MBB6218188.1"/>
    </source>
</evidence>
<dbReference type="InterPro" id="IPR006450">
    <property type="entry name" value="Phage_HK97_gp6-like"/>
</dbReference>
<name>A0A841L0S5_9FIRM</name>
<dbReference type="Pfam" id="PF05135">
    <property type="entry name" value="Phage_connect_1"/>
    <property type="match status" value="1"/>
</dbReference>
<dbReference type="AlphaFoldDB" id="A0A841L0S5"/>
<organism evidence="1 2">
    <name type="scientific">Anaerosolibacter carboniphilus</name>
    <dbReference type="NCBI Taxonomy" id="1417629"/>
    <lineage>
        <taxon>Bacteria</taxon>
        <taxon>Bacillati</taxon>
        <taxon>Bacillota</taxon>
        <taxon>Clostridia</taxon>
        <taxon>Peptostreptococcales</taxon>
        <taxon>Thermotaleaceae</taxon>
        <taxon>Anaerosolibacter</taxon>
    </lineage>
</organism>
<dbReference type="NCBIfam" id="TIGR01560">
    <property type="entry name" value="put_DNA_pack"/>
    <property type="match status" value="1"/>
</dbReference>
<reference evidence="1 2" key="1">
    <citation type="submission" date="2020-08" db="EMBL/GenBank/DDBJ databases">
        <title>Genomic Encyclopedia of Type Strains, Phase IV (KMG-IV): sequencing the most valuable type-strain genomes for metagenomic binning, comparative biology and taxonomic classification.</title>
        <authorList>
            <person name="Goeker M."/>
        </authorList>
    </citation>
    <scope>NUCLEOTIDE SEQUENCE [LARGE SCALE GENOMIC DNA]</scope>
    <source>
        <strain evidence="1 2">DSM 103526</strain>
    </source>
</reference>
<evidence type="ECO:0000313" key="2">
    <source>
        <dbReference type="Proteomes" id="UP000579281"/>
    </source>
</evidence>
<dbReference type="EMBL" id="JACHEN010000034">
    <property type="protein sequence ID" value="MBB6218188.1"/>
    <property type="molecule type" value="Genomic_DNA"/>
</dbReference>
<gene>
    <name evidence="1" type="ORF">HNQ80_004328</name>
</gene>
<sequence length="96" mass="10862">MDELEELKEWLRIDGEEDDNMIQSLQLSSKLLIKQFTGAKREDVEGNSEALELYKLVQRLIVTDLYENRAGSNKMSPVLISLCTQLGAYKLQGGTV</sequence>
<keyword evidence="2" id="KW-1185">Reference proteome</keyword>
<dbReference type="CDD" id="cd08054">
    <property type="entry name" value="gp6"/>
    <property type="match status" value="1"/>
</dbReference>
<comment type="caution">
    <text evidence="1">The sequence shown here is derived from an EMBL/GenBank/DDBJ whole genome shotgun (WGS) entry which is preliminary data.</text>
</comment>
<dbReference type="RefSeq" id="WP_184312680.1">
    <property type="nucleotide sequence ID" value="NZ_JACHEN010000034.1"/>
</dbReference>
<dbReference type="Proteomes" id="UP000579281">
    <property type="component" value="Unassembled WGS sequence"/>
</dbReference>
<protein>
    <submittedName>
        <fullName evidence="1">Putative phage protein (Predicted DNA packaging)</fullName>
    </submittedName>
</protein>
<accession>A0A841L0S5</accession>
<proteinExistence type="predicted"/>